<accession>A0A314LF27</accession>
<evidence type="ECO:0000313" key="3">
    <source>
        <dbReference type="Proteomes" id="UP000187609"/>
    </source>
</evidence>
<evidence type="ECO:0000256" key="1">
    <source>
        <dbReference type="SAM" id="MobiDB-lite"/>
    </source>
</evidence>
<gene>
    <name evidence="2" type="ORF">A4A49_10078</name>
</gene>
<proteinExistence type="predicted"/>
<evidence type="ECO:0000313" key="2">
    <source>
        <dbReference type="EMBL" id="OIT40285.1"/>
    </source>
</evidence>
<dbReference type="EMBL" id="MJEQ01000036">
    <property type="protein sequence ID" value="OIT40285.1"/>
    <property type="molecule type" value="Genomic_DNA"/>
</dbReference>
<reference evidence="2" key="1">
    <citation type="submission" date="2016-11" db="EMBL/GenBank/DDBJ databases">
        <title>The genome of Nicotiana attenuata.</title>
        <authorList>
            <person name="Xu S."/>
            <person name="Brockmoeller T."/>
            <person name="Gaquerel E."/>
            <person name="Navarro A."/>
            <person name="Kuhl H."/>
            <person name="Gase K."/>
            <person name="Ling Z."/>
            <person name="Zhou W."/>
            <person name="Kreitzer C."/>
            <person name="Stanke M."/>
            <person name="Tang H."/>
            <person name="Lyons E."/>
            <person name="Pandey P."/>
            <person name="Pandey S.P."/>
            <person name="Timmermann B."/>
            <person name="Baldwin I.T."/>
        </authorList>
    </citation>
    <scope>NUCLEOTIDE SEQUENCE [LARGE SCALE GENOMIC DNA]</scope>
    <source>
        <strain evidence="2">UT</strain>
    </source>
</reference>
<sequence length="79" mass="9070">MAADTNLLYKAILCRLAKIRVSIFTMPWFNKARNVSNHHSPFKASVAAAQREEEDEEEYKDPSELPCQDTVFPTQEKNV</sequence>
<dbReference type="Proteomes" id="UP000187609">
    <property type="component" value="Unassembled WGS sequence"/>
</dbReference>
<protein>
    <submittedName>
        <fullName evidence="2">Uncharacterized protein</fullName>
    </submittedName>
</protein>
<dbReference type="Gramene" id="OIT40285">
    <property type="protein sequence ID" value="OIT40285"/>
    <property type="gene ID" value="A4A49_10078"/>
</dbReference>
<name>A0A314LF27_NICAT</name>
<dbReference type="AlphaFoldDB" id="A0A314LF27"/>
<comment type="caution">
    <text evidence="2">The sequence shown here is derived from an EMBL/GenBank/DDBJ whole genome shotgun (WGS) entry which is preliminary data.</text>
</comment>
<feature type="region of interest" description="Disordered" evidence="1">
    <location>
        <begin position="34"/>
        <end position="79"/>
    </location>
</feature>
<organism evidence="2 3">
    <name type="scientific">Nicotiana attenuata</name>
    <name type="common">Coyote tobacco</name>
    <dbReference type="NCBI Taxonomy" id="49451"/>
    <lineage>
        <taxon>Eukaryota</taxon>
        <taxon>Viridiplantae</taxon>
        <taxon>Streptophyta</taxon>
        <taxon>Embryophyta</taxon>
        <taxon>Tracheophyta</taxon>
        <taxon>Spermatophyta</taxon>
        <taxon>Magnoliopsida</taxon>
        <taxon>eudicotyledons</taxon>
        <taxon>Gunneridae</taxon>
        <taxon>Pentapetalae</taxon>
        <taxon>asterids</taxon>
        <taxon>lamiids</taxon>
        <taxon>Solanales</taxon>
        <taxon>Solanaceae</taxon>
        <taxon>Nicotianoideae</taxon>
        <taxon>Nicotianeae</taxon>
        <taxon>Nicotiana</taxon>
    </lineage>
</organism>
<keyword evidence="3" id="KW-1185">Reference proteome</keyword>